<evidence type="ECO:0000256" key="1">
    <source>
        <dbReference type="SAM" id="MobiDB-lite"/>
    </source>
</evidence>
<dbReference type="Proteomes" id="UP000310066">
    <property type="component" value="Unassembled WGS sequence"/>
</dbReference>
<dbReference type="EMBL" id="NAJP01000149">
    <property type="protein sequence ID" value="TKA25793.1"/>
    <property type="molecule type" value="Genomic_DNA"/>
</dbReference>
<gene>
    <name evidence="2" type="ORF">B0A54_17581</name>
</gene>
<dbReference type="AlphaFoldDB" id="A0A4U0TU10"/>
<name>A0A4U0TU10_9PEZI</name>
<reference evidence="2 3" key="1">
    <citation type="submission" date="2017-03" db="EMBL/GenBank/DDBJ databases">
        <title>Genomes of endolithic fungi from Antarctica.</title>
        <authorList>
            <person name="Coleine C."/>
            <person name="Masonjones S."/>
            <person name="Stajich J.E."/>
        </authorList>
    </citation>
    <scope>NUCLEOTIDE SEQUENCE [LARGE SCALE GENOMIC DNA]</scope>
    <source>
        <strain evidence="2 3">CCFEE 5311</strain>
    </source>
</reference>
<evidence type="ECO:0000313" key="2">
    <source>
        <dbReference type="EMBL" id="TKA25793.1"/>
    </source>
</evidence>
<organism evidence="2 3">
    <name type="scientific">Friedmanniomyces endolithicus</name>
    <dbReference type="NCBI Taxonomy" id="329885"/>
    <lineage>
        <taxon>Eukaryota</taxon>
        <taxon>Fungi</taxon>
        <taxon>Dikarya</taxon>
        <taxon>Ascomycota</taxon>
        <taxon>Pezizomycotina</taxon>
        <taxon>Dothideomycetes</taxon>
        <taxon>Dothideomycetidae</taxon>
        <taxon>Mycosphaerellales</taxon>
        <taxon>Teratosphaeriaceae</taxon>
        <taxon>Friedmanniomyces</taxon>
    </lineage>
</organism>
<evidence type="ECO:0000313" key="3">
    <source>
        <dbReference type="Proteomes" id="UP000310066"/>
    </source>
</evidence>
<comment type="caution">
    <text evidence="2">The sequence shown here is derived from an EMBL/GenBank/DDBJ whole genome shotgun (WGS) entry which is preliminary data.</text>
</comment>
<protein>
    <submittedName>
        <fullName evidence="2">Uncharacterized protein</fullName>
    </submittedName>
</protein>
<accession>A0A4U0TU10</accession>
<sequence length="144" mass="16208">MAAFPALQSTTGAHLSKDQADKSPHSDEHEIHQRNKTADKCYAIIHGYPGYYTPLMRRVLAEDLSLEQANHKVMSWAFGERSIIPHKTVADLYFGERARVHGTSIVSAAQPRCDLDSMARYEWPPGRLNVPMHGVYSSSWNVQT</sequence>
<feature type="region of interest" description="Disordered" evidence="1">
    <location>
        <begin position="1"/>
        <end position="33"/>
    </location>
</feature>
<proteinExistence type="predicted"/>
<feature type="compositionally biased region" description="Basic and acidic residues" evidence="1">
    <location>
        <begin position="15"/>
        <end position="33"/>
    </location>
</feature>